<evidence type="ECO:0000256" key="1">
    <source>
        <dbReference type="SAM" id="Phobius"/>
    </source>
</evidence>
<protein>
    <submittedName>
        <fullName evidence="2">Uncharacterized protein</fullName>
    </submittedName>
</protein>
<organism evidence="2 3">
    <name type="scientific">Flavobacterium rhizosphaerae</name>
    <dbReference type="NCBI Taxonomy" id="3163298"/>
    <lineage>
        <taxon>Bacteria</taxon>
        <taxon>Pseudomonadati</taxon>
        <taxon>Bacteroidota</taxon>
        <taxon>Flavobacteriia</taxon>
        <taxon>Flavobacteriales</taxon>
        <taxon>Flavobacteriaceae</taxon>
        <taxon>Flavobacterium</taxon>
    </lineage>
</organism>
<evidence type="ECO:0000313" key="3">
    <source>
        <dbReference type="Proteomes" id="UP001629156"/>
    </source>
</evidence>
<sequence length="81" mass="9603">MAYKRKSRLESQKSLVQRFLFVLGLVFFMLYLVLGLMIIFWNVIPLGLSKNQRLALGILLIVYSFFRFVRLIQSRNKSTEE</sequence>
<comment type="caution">
    <text evidence="2">The sequence shown here is derived from an EMBL/GenBank/DDBJ whole genome shotgun (WGS) entry which is preliminary data.</text>
</comment>
<keyword evidence="1" id="KW-0472">Membrane</keyword>
<accession>A0ABW8Z114</accession>
<keyword evidence="3" id="KW-1185">Reference proteome</keyword>
<reference evidence="2 3" key="1">
    <citation type="submission" date="2024-06" db="EMBL/GenBank/DDBJ databases">
        <authorList>
            <person name="Kaempfer P."/>
            <person name="Viver T."/>
        </authorList>
    </citation>
    <scope>NUCLEOTIDE SEQUENCE [LARGE SCALE GENOMIC DNA]</scope>
    <source>
        <strain evidence="2 3">ST-119</strain>
    </source>
</reference>
<feature type="transmembrane region" description="Helical" evidence="1">
    <location>
        <begin position="53"/>
        <end position="72"/>
    </location>
</feature>
<dbReference type="RefSeq" id="WP_408086256.1">
    <property type="nucleotide sequence ID" value="NZ_JBELPZ010000027.1"/>
</dbReference>
<keyword evidence="1" id="KW-0812">Transmembrane</keyword>
<keyword evidence="1" id="KW-1133">Transmembrane helix</keyword>
<name>A0ABW8Z114_9FLAO</name>
<dbReference type="Proteomes" id="UP001629156">
    <property type="component" value="Unassembled WGS sequence"/>
</dbReference>
<evidence type="ECO:0000313" key="2">
    <source>
        <dbReference type="EMBL" id="MFL9845980.1"/>
    </source>
</evidence>
<proteinExistence type="predicted"/>
<feature type="transmembrane region" description="Helical" evidence="1">
    <location>
        <begin position="20"/>
        <end position="41"/>
    </location>
</feature>
<gene>
    <name evidence="2" type="ORF">ABS766_16275</name>
</gene>
<dbReference type="EMBL" id="JBELPZ010000027">
    <property type="protein sequence ID" value="MFL9845980.1"/>
    <property type="molecule type" value="Genomic_DNA"/>
</dbReference>